<evidence type="ECO:0000256" key="8">
    <source>
        <dbReference type="ARBA" id="ARBA00048090"/>
    </source>
</evidence>
<dbReference type="PANTHER" id="PTHR43442:SF3">
    <property type="entry name" value="GLUCONOKINASE-RELATED"/>
    <property type="match status" value="1"/>
</dbReference>
<evidence type="ECO:0000256" key="7">
    <source>
        <dbReference type="ARBA" id="ARBA00022840"/>
    </source>
</evidence>
<comment type="similarity">
    <text evidence="2 9">Belongs to the gluconokinase GntK/GntV family.</text>
</comment>
<keyword evidence="4 9" id="KW-0808">Transferase</keyword>
<evidence type="ECO:0000256" key="3">
    <source>
        <dbReference type="ARBA" id="ARBA00012054"/>
    </source>
</evidence>
<dbReference type="EC" id="2.7.1.12" evidence="3 9"/>
<evidence type="ECO:0000313" key="10">
    <source>
        <dbReference type="EMBL" id="MBI9001389.1"/>
    </source>
</evidence>
<gene>
    <name evidence="10" type="ORF">JDV76_10500</name>
</gene>
<dbReference type="InterPro" id="IPR027417">
    <property type="entry name" value="P-loop_NTPase"/>
</dbReference>
<sequence>MGVSGCGKSTVARAYADTCGLEMVDADDFHSVANIRKMTSGQPLSDEDRRPWLLAVQNWMTSRALAGTGTVIACSALRRSYRKILEDAEGVVWFVHLATDPGLTKRRLDARTGHFMTAALLDSQLEALEPLAAGELGITIDNSAPVQDVVAVICRATGRHRAPGT</sequence>
<evidence type="ECO:0000313" key="11">
    <source>
        <dbReference type="Proteomes" id="UP000625574"/>
    </source>
</evidence>
<dbReference type="CDD" id="cd02021">
    <property type="entry name" value="GntK"/>
    <property type="match status" value="1"/>
</dbReference>
<reference evidence="10 11" key="1">
    <citation type="submission" date="2020-12" db="EMBL/GenBank/DDBJ databases">
        <title>Genome public.</title>
        <authorList>
            <person name="Sun Q."/>
        </authorList>
    </citation>
    <scope>NUCLEOTIDE SEQUENCE [LARGE SCALE GENOMIC DNA]</scope>
    <source>
        <strain evidence="10 11">CCM 8864</strain>
    </source>
</reference>
<keyword evidence="6 9" id="KW-0418">Kinase</keyword>
<name>A0ABS0VXB8_9CORY</name>
<keyword evidence="11" id="KW-1185">Reference proteome</keyword>
<proteinExistence type="inferred from homology"/>
<dbReference type="RefSeq" id="WP_198737014.1">
    <property type="nucleotide sequence ID" value="NZ_JAEIOT010000015.1"/>
</dbReference>
<dbReference type="Pfam" id="PF13671">
    <property type="entry name" value="AAA_33"/>
    <property type="match status" value="1"/>
</dbReference>
<comment type="caution">
    <text evidence="10">The sequence shown here is derived from an EMBL/GenBank/DDBJ whole genome shotgun (WGS) entry which is preliminary data.</text>
</comment>
<comment type="pathway">
    <text evidence="1">Carbohydrate acid metabolism.</text>
</comment>
<dbReference type="NCBIfam" id="TIGR01313">
    <property type="entry name" value="therm_gnt_kin"/>
    <property type="match status" value="1"/>
</dbReference>
<dbReference type="PANTHER" id="PTHR43442">
    <property type="entry name" value="GLUCONOKINASE-RELATED"/>
    <property type="match status" value="1"/>
</dbReference>
<evidence type="ECO:0000256" key="2">
    <source>
        <dbReference type="ARBA" id="ARBA00008420"/>
    </source>
</evidence>
<evidence type="ECO:0000256" key="6">
    <source>
        <dbReference type="ARBA" id="ARBA00022777"/>
    </source>
</evidence>
<evidence type="ECO:0000256" key="5">
    <source>
        <dbReference type="ARBA" id="ARBA00022741"/>
    </source>
</evidence>
<dbReference type="Proteomes" id="UP000625574">
    <property type="component" value="Unassembled WGS sequence"/>
</dbReference>
<evidence type="ECO:0000256" key="9">
    <source>
        <dbReference type="RuleBase" id="RU363066"/>
    </source>
</evidence>
<accession>A0ABS0VXB8</accession>
<comment type="catalytic activity">
    <reaction evidence="8 9">
        <text>D-gluconate + ATP = 6-phospho-D-gluconate + ADP + H(+)</text>
        <dbReference type="Rhea" id="RHEA:19433"/>
        <dbReference type="ChEBI" id="CHEBI:15378"/>
        <dbReference type="ChEBI" id="CHEBI:18391"/>
        <dbReference type="ChEBI" id="CHEBI:30616"/>
        <dbReference type="ChEBI" id="CHEBI:58759"/>
        <dbReference type="ChEBI" id="CHEBI:456216"/>
        <dbReference type="EC" id="2.7.1.12"/>
    </reaction>
</comment>
<organism evidence="10 11">
    <name type="scientific">Corynebacterium marambiense</name>
    <dbReference type="NCBI Taxonomy" id="2765364"/>
    <lineage>
        <taxon>Bacteria</taxon>
        <taxon>Bacillati</taxon>
        <taxon>Actinomycetota</taxon>
        <taxon>Actinomycetes</taxon>
        <taxon>Mycobacteriales</taxon>
        <taxon>Corynebacteriaceae</taxon>
        <taxon>Corynebacterium</taxon>
    </lineage>
</organism>
<evidence type="ECO:0000256" key="1">
    <source>
        <dbReference type="ARBA" id="ARBA00004761"/>
    </source>
</evidence>
<dbReference type="SUPFAM" id="SSF52540">
    <property type="entry name" value="P-loop containing nucleoside triphosphate hydrolases"/>
    <property type="match status" value="1"/>
</dbReference>
<protein>
    <recommendedName>
        <fullName evidence="3 9">Gluconokinase</fullName>
        <ecNumber evidence="3 9">2.7.1.12</ecNumber>
    </recommendedName>
</protein>
<evidence type="ECO:0000256" key="4">
    <source>
        <dbReference type="ARBA" id="ARBA00022679"/>
    </source>
</evidence>
<dbReference type="Gene3D" id="3.40.50.300">
    <property type="entry name" value="P-loop containing nucleotide triphosphate hydrolases"/>
    <property type="match status" value="1"/>
</dbReference>
<keyword evidence="5 9" id="KW-0547">Nucleotide-binding</keyword>
<keyword evidence="7 9" id="KW-0067">ATP-binding</keyword>
<dbReference type="InterPro" id="IPR006001">
    <property type="entry name" value="Therm_gnt_kin"/>
</dbReference>
<dbReference type="EMBL" id="JAEIOT010000015">
    <property type="protein sequence ID" value="MBI9001389.1"/>
    <property type="molecule type" value="Genomic_DNA"/>
</dbReference>